<reference evidence="1" key="1">
    <citation type="submission" date="2021-01" db="EMBL/GenBank/DDBJ databases">
        <authorList>
            <consortium name="Genoscope - CEA"/>
            <person name="William W."/>
        </authorList>
    </citation>
    <scope>NUCLEOTIDE SEQUENCE</scope>
</reference>
<name>A0A8S1X197_9CILI</name>
<protein>
    <submittedName>
        <fullName evidence="1">Uncharacterized protein</fullName>
    </submittedName>
</protein>
<dbReference type="EMBL" id="CAJJDO010000111">
    <property type="protein sequence ID" value="CAD8195904.1"/>
    <property type="molecule type" value="Genomic_DNA"/>
</dbReference>
<comment type="caution">
    <text evidence="1">The sequence shown here is derived from an EMBL/GenBank/DDBJ whole genome shotgun (WGS) entry which is preliminary data.</text>
</comment>
<gene>
    <name evidence="1" type="ORF">PPENT_87.1.T1110022</name>
</gene>
<accession>A0A8S1X197</accession>
<sequence>MIFFILLILLLAIIITLLFAILNKLKGSCVLSQPQSSNKKYKRIKSTHILIIQAIATQDKDKTQLVRLLINKSEQDILLNSELKAYATLKKTNSSLNFREYNQQFSPIISLQLKGLNFLDLSLKI</sequence>
<dbReference type="Proteomes" id="UP000689195">
    <property type="component" value="Unassembled WGS sequence"/>
</dbReference>
<proteinExistence type="predicted"/>
<dbReference type="AlphaFoldDB" id="A0A8S1X197"/>
<evidence type="ECO:0000313" key="1">
    <source>
        <dbReference type="EMBL" id="CAD8195904.1"/>
    </source>
</evidence>
<keyword evidence="2" id="KW-1185">Reference proteome</keyword>
<evidence type="ECO:0000313" key="2">
    <source>
        <dbReference type="Proteomes" id="UP000689195"/>
    </source>
</evidence>
<organism evidence="1 2">
    <name type="scientific">Paramecium pentaurelia</name>
    <dbReference type="NCBI Taxonomy" id="43138"/>
    <lineage>
        <taxon>Eukaryota</taxon>
        <taxon>Sar</taxon>
        <taxon>Alveolata</taxon>
        <taxon>Ciliophora</taxon>
        <taxon>Intramacronucleata</taxon>
        <taxon>Oligohymenophorea</taxon>
        <taxon>Peniculida</taxon>
        <taxon>Parameciidae</taxon>
        <taxon>Paramecium</taxon>
    </lineage>
</organism>
<dbReference type="OrthoDB" id="432685at2759"/>